<evidence type="ECO:0000313" key="1">
    <source>
        <dbReference type="EMBL" id="BBB25274.1"/>
    </source>
</evidence>
<proteinExistence type="predicted"/>
<reference evidence="1 2" key="1">
    <citation type="journal article" date="2008" name="Int. J. Syst. Evol. Microbiol.">
        <title>Amphritea japonica sp. nov. and Amphritea balenae sp. nov., isolated from the sediment adjacent to sperm whale carcasses off Kagoshima, Japan.</title>
        <authorList>
            <person name="Miyazaki M."/>
            <person name="Nogi Y."/>
            <person name="Fujiwara Y."/>
            <person name="Kawato M."/>
            <person name="Nagahama T."/>
            <person name="Kubokawa K."/>
            <person name="Horikoshi K."/>
        </authorList>
    </citation>
    <scope>NUCLEOTIDE SEQUENCE [LARGE SCALE GENOMIC DNA]</scope>
    <source>
        <strain evidence="1 2">ATCC BAA-1530</strain>
    </source>
</reference>
<dbReference type="Proteomes" id="UP000595663">
    <property type="component" value="Chromosome"/>
</dbReference>
<dbReference type="KEGG" id="ajp:AMJAP_0675"/>
<dbReference type="Gene3D" id="2.60.200.60">
    <property type="match status" value="1"/>
</dbReference>
<keyword evidence="2" id="KW-1185">Reference proteome</keyword>
<protein>
    <recommendedName>
        <fullName evidence="3">PAAR repeat-containing protein</fullName>
    </recommendedName>
</protein>
<sequence length="95" mass="8973">MPKAARLGDIGSGHGCFPPTPIVAGSGDVLIDGIPAARVGDPLAAHGCSKCPPHGRAIAAGSSTVMINGKPAARVGDSISCGGSVAAGSGTISIG</sequence>
<gene>
    <name evidence="1" type="ORF">AMJAP_0675</name>
</gene>
<dbReference type="EMBL" id="AP014545">
    <property type="protein sequence ID" value="BBB25274.1"/>
    <property type="molecule type" value="Genomic_DNA"/>
</dbReference>
<dbReference type="CDD" id="cd14737">
    <property type="entry name" value="PAAR_1"/>
    <property type="match status" value="1"/>
</dbReference>
<organism evidence="1 2">
    <name type="scientific">Amphritea japonica ATCC BAA-1530</name>
    <dbReference type="NCBI Taxonomy" id="1278309"/>
    <lineage>
        <taxon>Bacteria</taxon>
        <taxon>Pseudomonadati</taxon>
        <taxon>Pseudomonadota</taxon>
        <taxon>Gammaproteobacteria</taxon>
        <taxon>Oceanospirillales</taxon>
        <taxon>Oceanospirillaceae</taxon>
        <taxon>Amphritea</taxon>
    </lineage>
</organism>
<accession>A0A7R6SRI4</accession>
<dbReference type="NCBIfam" id="NF033420">
    <property type="entry name" value="T6SS_PAAR_dom"/>
    <property type="match status" value="1"/>
</dbReference>
<dbReference type="AlphaFoldDB" id="A0A7R6SRI4"/>
<dbReference type="Pfam" id="PF05488">
    <property type="entry name" value="PAAR_motif"/>
    <property type="match status" value="1"/>
</dbReference>
<evidence type="ECO:0008006" key="3">
    <source>
        <dbReference type="Google" id="ProtNLM"/>
    </source>
</evidence>
<dbReference type="RefSeq" id="WP_019622392.1">
    <property type="nucleotide sequence ID" value="NZ_AP014545.1"/>
</dbReference>
<name>A0A7R6SRI4_9GAMM</name>
<dbReference type="InterPro" id="IPR008727">
    <property type="entry name" value="PAAR_motif"/>
</dbReference>
<evidence type="ECO:0000313" key="2">
    <source>
        <dbReference type="Proteomes" id="UP000595663"/>
    </source>
</evidence>
<dbReference type="OrthoDB" id="9807902at2"/>